<comment type="caution">
    <text evidence="1">The sequence shown here is derived from an EMBL/GenBank/DDBJ whole genome shotgun (WGS) entry which is preliminary data.</text>
</comment>
<sequence>MYAQVNATNSNSYIERYKAILLQHPEFTPFSWGSNTIYIDTEYTLYDVDKNGIPELIVKEDRSKYYIYSFNGTDVISSDVCYWSYDECLYEYEGNGIAIHDGGMGNMRIENVSLYSMVNNKLVWSGELMSTEECSSFDELYSFLDSLTPINDFLPITDYSHLSN</sequence>
<keyword evidence="2" id="KW-1185">Reference proteome</keyword>
<dbReference type="EMBL" id="VUMI01000015">
    <property type="protein sequence ID" value="MSS88825.1"/>
    <property type="molecule type" value="Genomic_DNA"/>
</dbReference>
<dbReference type="AlphaFoldDB" id="A0A6N7WGF5"/>
<proteinExistence type="predicted"/>
<dbReference type="Proteomes" id="UP000436047">
    <property type="component" value="Unassembled WGS sequence"/>
</dbReference>
<gene>
    <name evidence="1" type="ORF">FYJ45_11105</name>
</gene>
<evidence type="ECO:0000313" key="1">
    <source>
        <dbReference type="EMBL" id="MSS88825.1"/>
    </source>
</evidence>
<organism evidence="1 2">
    <name type="scientific">Eisenbergiella porci</name>
    <dbReference type="NCBI Taxonomy" id="2652274"/>
    <lineage>
        <taxon>Bacteria</taxon>
        <taxon>Bacillati</taxon>
        <taxon>Bacillota</taxon>
        <taxon>Clostridia</taxon>
        <taxon>Lachnospirales</taxon>
        <taxon>Lachnospiraceae</taxon>
        <taxon>Eisenbergiella</taxon>
    </lineage>
</organism>
<evidence type="ECO:0000313" key="2">
    <source>
        <dbReference type="Proteomes" id="UP000436047"/>
    </source>
</evidence>
<reference evidence="1 2" key="1">
    <citation type="submission" date="2019-08" db="EMBL/GenBank/DDBJ databases">
        <title>In-depth cultivation of the pig gut microbiome towards novel bacterial diversity and tailored functional studies.</title>
        <authorList>
            <person name="Wylensek D."/>
            <person name="Hitch T.C.A."/>
            <person name="Clavel T."/>
        </authorList>
    </citation>
    <scope>NUCLEOTIDE SEQUENCE [LARGE SCALE GENOMIC DNA]</scope>
    <source>
        <strain evidence="1 2">WCA-389-WT-23B</strain>
    </source>
</reference>
<accession>A0A6N7WGF5</accession>
<name>A0A6N7WGF5_9FIRM</name>
<protein>
    <submittedName>
        <fullName evidence="1">Uncharacterized protein</fullName>
    </submittedName>
</protein>